<dbReference type="FunFam" id="2.170.130.10:FF:000003">
    <property type="entry name" value="SusC/RagA family TonB-linked outer membrane protein"/>
    <property type="match status" value="1"/>
</dbReference>
<dbReference type="InterPro" id="IPR012910">
    <property type="entry name" value="Plug_dom"/>
</dbReference>
<dbReference type="NCBIfam" id="TIGR04056">
    <property type="entry name" value="OMP_RagA_SusC"/>
    <property type="match status" value="1"/>
</dbReference>
<dbReference type="InterPro" id="IPR023997">
    <property type="entry name" value="TonB-dep_OMP_SusC/RagA_CS"/>
</dbReference>
<feature type="domain" description="TonB-dependent receptor plug" evidence="1">
    <location>
        <begin position="114"/>
        <end position="219"/>
    </location>
</feature>
<accession>A0A5J4SU60</accession>
<comment type="caution">
    <text evidence="2">The sequence shown here is derived from an EMBL/GenBank/DDBJ whole genome shotgun (WGS) entry which is preliminary data.</text>
</comment>
<dbReference type="InterPro" id="IPR023996">
    <property type="entry name" value="TonB-dep_OMP_SusC/RagA"/>
</dbReference>
<gene>
    <name evidence="2" type="ORF">EZS27_002886</name>
</gene>
<dbReference type="SUPFAM" id="SSF56935">
    <property type="entry name" value="Porins"/>
    <property type="match status" value="1"/>
</dbReference>
<dbReference type="PROSITE" id="PS52016">
    <property type="entry name" value="TONB_DEPENDENT_REC_3"/>
    <property type="match status" value="1"/>
</dbReference>
<dbReference type="Pfam" id="PF07715">
    <property type="entry name" value="Plug"/>
    <property type="match status" value="1"/>
</dbReference>
<dbReference type="EMBL" id="SNRY01000041">
    <property type="protein sequence ID" value="KAA6349726.1"/>
    <property type="molecule type" value="Genomic_DNA"/>
</dbReference>
<proteinExistence type="predicted"/>
<dbReference type="FunFam" id="2.60.40.1120:FF:000003">
    <property type="entry name" value="Outer membrane protein Omp121"/>
    <property type="match status" value="1"/>
</dbReference>
<reference evidence="2" key="1">
    <citation type="submission" date="2019-03" db="EMBL/GenBank/DDBJ databases">
        <title>Single cell metagenomics reveals metabolic interactions within the superorganism composed of flagellate Streblomastix strix and complex community of Bacteroidetes bacteria on its surface.</title>
        <authorList>
            <person name="Treitli S.C."/>
            <person name="Kolisko M."/>
            <person name="Husnik F."/>
            <person name="Keeling P."/>
            <person name="Hampl V."/>
        </authorList>
    </citation>
    <scope>NUCLEOTIDE SEQUENCE</scope>
    <source>
        <strain evidence="2">STM</strain>
    </source>
</reference>
<evidence type="ECO:0000313" key="2">
    <source>
        <dbReference type="EMBL" id="KAA6349726.1"/>
    </source>
</evidence>
<organism evidence="2">
    <name type="scientific">termite gut metagenome</name>
    <dbReference type="NCBI Taxonomy" id="433724"/>
    <lineage>
        <taxon>unclassified sequences</taxon>
        <taxon>metagenomes</taxon>
        <taxon>organismal metagenomes</taxon>
    </lineage>
</organism>
<name>A0A5J4SU60_9ZZZZ</name>
<dbReference type="Pfam" id="PF13715">
    <property type="entry name" value="CarbopepD_reg_2"/>
    <property type="match status" value="1"/>
</dbReference>
<dbReference type="InterPro" id="IPR037066">
    <property type="entry name" value="Plug_dom_sf"/>
</dbReference>
<protein>
    <submittedName>
        <fullName evidence="2">TonB-dependent receptor SusC</fullName>
    </submittedName>
</protein>
<dbReference type="SUPFAM" id="SSF49464">
    <property type="entry name" value="Carboxypeptidase regulatory domain-like"/>
    <property type="match status" value="1"/>
</dbReference>
<dbReference type="NCBIfam" id="TIGR04057">
    <property type="entry name" value="SusC_RagA_signa"/>
    <property type="match status" value="1"/>
</dbReference>
<dbReference type="Gene3D" id="2.170.130.10">
    <property type="entry name" value="TonB-dependent receptor, plug domain"/>
    <property type="match status" value="1"/>
</dbReference>
<dbReference type="InterPro" id="IPR008969">
    <property type="entry name" value="CarboxyPept-like_regulatory"/>
</dbReference>
<evidence type="ECO:0000259" key="1">
    <source>
        <dbReference type="Pfam" id="PF07715"/>
    </source>
</evidence>
<dbReference type="InterPro" id="IPR039426">
    <property type="entry name" value="TonB-dep_rcpt-like"/>
</dbReference>
<sequence>MKKFLVILFLGLSISVFAQETVEITGVILDTNKEPLIGANVSVSDAPGLGTISDVNGKYKIKMEPYRRLVFSYIGYDKVEVLVKDQRIVNVTMKESSSSVLNEVVVTATGVQEKLTVTGAITTVNVEALKANPSGAISSALAGNVPGIMAMQTSGKPGSTSEFWIRGISTFGASNSALVLVDGFERNLNEINVEDVEAFSVLKDASATAIYGSKGANGVVLITTKHGKPGKVGINVKMESFYNTLTQVPEFVDGYQYATMANEAKITRNQEPLFKPDELEIFRLGLDPDLYPNVNWRDEILRDGSLSYRTTLNMNGGGNTARYFVSVSYLDEQGMYKVDETLKDYNTNANFRRWNYRINSDMDITKSTLLKIGISGSLQKIDDAGVGSTSLWTALMGYNAIMVPKLYSNGYVPAYGNDNGDRFNPWVQATMTGYRENWNNNIQTNVTLEQKLDFITNGLRFVGRFGYDTNNDNWITRRKQPEQYRAERFRSIEGEVIYKRVADEQKMSQESGSGGSRNEFLEWELHYNRGFKAHRVGGMLKYNQSSKVRTVGIGTDIKNGIAFRNQGLAGRATYYWNYRYFADFNFGYTGSENFAKGHRFGLFPAVSFAWNVAEEPFVKKNAKWLDMFKIRFSYGKVGNDNLGSDNRFPYLYTIETLDGGGYQFADYNFSKYYNGMRYSQLSSPYITWEIATKKDLGVEIYLLNSKFSVTVDYFDEKREGIYMDRSYLPSMVGLESTPKANVGKVSSKGFDGNFAFRQKLNNVNLTVRGNMTYSKNKILDRDEEYNYYWYKMQKNHRVNQARGLIALGLFKDYDDIRNSPAQNFGNSVMPGDIKYKDVNGDAKIDDNDRVAIGATTRPNLIFGMGASASWKGLDVNVHFQGAGKSTYYINGSTVRMFSLGDGWGNVLKDMADSNRWISREISGDEATEDPNADYPRLTYGNNANNYQESTFWLRNGSYVRLKTLELGYSLPTKAVNKLNFSKVRFFFIGTNLLTWSSFKLWDPEMGSTDGKAYPLSKNLSLGVSVNL</sequence>
<keyword evidence="2" id="KW-0675">Receptor</keyword>
<dbReference type="AlphaFoldDB" id="A0A5J4SU60"/>